<reference evidence="2 3" key="1">
    <citation type="submission" date="2019-08" db="EMBL/GenBank/DDBJ databases">
        <title>Bradymonadales sp. TMQ4.</title>
        <authorList>
            <person name="Liang Q."/>
        </authorList>
    </citation>
    <scope>NUCLEOTIDE SEQUENCE [LARGE SCALE GENOMIC DNA]</scope>
    <source>
        <strain evidence="2 3">TMQ4</strain>
    </source>
</reference>
<organism evidence="2 3">
    <name type="scientific">Lujinxingia vulgaris</name>
    <dbReference type="NCBI Taxonomy" id="2600176"/>
    <lineage>
        <taxon>Bacteria</taxon>
        <taxon>Deltaproteobacteria</taxon>
        <taxon>Bradymonadales</taxon>
        <taxon>Lujinxingiaceae</taxon>
        <taxon>Lujinxingia</taxon>
    </lineage>
</organism>
<keyword evidence="3" id="KW-1185">Reference proteome</keyword>
<evidence type="ECO:0000313" key="2">
    <source>
        <dbReference type="EMBL" id="TXD35673.1"/>
    </source>
</evidence>
<sequence>MTTMMLKTGLKLGACGALIVAIGAAMLVASPQGVPEAEADVAWLSLVHRSGQERFVDALESAGLDNARAYDWNGNLIYFAFDETDEAPLDVSLRLQAEMVKAGLNERVYTYPVDPMSVLEEESPAEVKAEFLEASVDFFRGGLVPVKETDGYVALNGAELHREIKTLEDVIGVAMELANDEEAVQKAVKATRFVEAFRTPENPRTQVVAVYSQDNVDLTKFRPDAPGVTLLGEVDDGIPACPGCVRSSRVAGTGAEKDYLMLSFDTPAGREATLDFYEKAMAARGWELQPSAMMIEGLIDASVIQDEGIRGEIATFARGELMVHVHVYDADDGPGSAVSIFKSR</sequence>
<comment type="caution">
    <text evidence="2">The sequence shown here is derived from an EMBL/GenBank/DDBJ whole genome shotgun (WGS) entry which is preliminary data.</text>
</comment>
<feature type="chain" id="PRO_5022978827" evidence="1">
    <location>
        <begin position="30"/>
        <end position="344"/>
    </location>
</feature>
<dbReference type="EMBL" id="VOSM01000008">
    <property type="protein sequence ID" value="TXD35673.1"/>
    <property type="molecule type" value="Genomic_DNA"/>
</dbReference>
<gene>
    <name evidence="2" type="ORF">FRC98_15825</name>
</gene>
<evidence type="ECO:0000256" key="1">
    <source>
        <dbReference type="SAM" id="SignalP"/>
    </source>
</evidence>
<protein>
    <submittedName>
        <fullName evidence="2">Uncharacterized protein</fullName>
    </submittedName>
</protein>
<evidence type="ECO:0000313" key="3">
    <source>
        <dbReference type="Proteomes" id="UP000321412"/>
    </source>
</evidence>
<dbReference type="RefSeq" id="WP_146982412.1">
    <property type="nucleotide sequence ID" value="NZ_VOSM01000008.1"/>
</dbReference>
<dbReference type="Proteomes" id="UP000321412">
    <property type="component" value="Unassembled WGS sequence"/>
</dbReference>
<accession>A0A5C6XA87</accession>
<dbReference type="AlphaFoldDB" id="A0A5C6XA87"/>
<keyword evidence="1" id="KW-0732">Signal</keyword>
<name>A0A5C6XA87_9DELT</name>
<proteinExistence type="predicted"/>
<feature type="signal peptide" evidence="1">
    <location>
        <begin position="1"/>
        <end position="29"/>
    </location>
</feature>
<dbReference type="OrthoDB" id="5497569at2"/>